<dbReference type="Proteomes" id="UP000314983">
    <property type="component" value="Chromosome 5"/>
</dbReference>
<evidence type="ECO:0000313" key="2">
    <source>
        <dbReference type="Ensembl" id="ENSEEEP00000035081.1"/>
    </source>
</evidence>
<dbReference type="AlphaFoldDB" id="A0A4W4GFF5"/>
<feature type="transmembrane region" description="Helical" evidence="1">
    <location>
        <begin position="12"/>
        <end position="34"/>
    </location>
</feature>
<dbReference type="GeneTree" id="ENSGT01130000278688"/>
<proteinExistence type="predicted"/>
<reference evidence="2" key="3">
    <citation type="submission" date="2020-05" db="EMBL/GenBank/DDBJ databases">
        <title>Electrophorus electricus (electric eel) genome, fEleEle1, primary haplotype.</title>
        <authorList>
            <person name="Myers G."/>
            <person name="Meyer A."/>
            <person name="Fedrigo O."/>
            <person name="Formenti G."/>
            <person name="Rhie A."/>
            <person name="Tracey A."/>
            <person name="Sims Y."/>
            <person name="Jarvis E.D."/>
        </authorList>
    </citation>
    <scope>NUCLEOTIDE SEQUENCE [LARGE SCALE GENOMIC DNA]</scope>
</reference>
<keyword evidence="1" id="KW-0812">Transmembrane</keyword>
<evidence type="ECO:0000313" key="3">
    <source>
        <dbReference type="Proteomes" id="UP000314983"/>
    </source>
</evidence>
<reference evidence="3" key="1">
    <citation type="journal article" date="2014" name="Science">
        <title>Nonhuman genetics. Genomic basis for the convergent evolution of electric organs.</title>
        <authorList>
            <person name="Gallant J.R."/>
            <person name="Traeger L.L."/>
            <person name="Volkening J.D."/>
            <person name="Moffett H."/>
            <person name="Chen P.H."/>
            <person name="Novina C.D."/>
            <person name="Phillips G.N.Jr."/>
            <person name="Anand R."/>
            <person name="Wells G.B."/>
            <person name="Pinch M."/>
            <person name="Guth R."/>
            <person name="Unguez G.A."/>
            <person name="Albert J.S."/>
            <person name="Zakon H.H."/>
            <person name="Samanta M.P."/>
            <person name="Sussman M.R."/>
        </authorList>
    </citation>
    <scope>NUCLEOTIDE SEQUENCE [LARGE SCALE GENOMIC DNA]</scope>
</reference>
<dbReference type="Ensembl" id="ENSEEET00000035491.2">
    <property type="protein sequence ID" value="ENSEEEP00000035081.1"/>
    <property type="gene ID" value="ENSEEEG00000016685.2"/>
</dbReference>
<reference evidence="3" key="2">
    <citation type="journal article" date="2017" name="Sci. Adv.">
        <title>A tail of two voltages: Proteomic comparison of the three electric organs of the electric eel.</title>
        <authorList>
            <person name="Traeger L.L."/>
            <person name="Sabat G."/>
            <person name="Barrett-Wilt G.A."/>
            <person name="Wells G.B."/>
            <person name="Sussman M.R."/>
        </authorList>
    </citation>
    <scope>NUCLEOTIDE SEQUENCE [LARGE SCALE GENOMIC DNA]</scope>
</reference>
<dbReference type="OMA" id="VLYKACK"/>
<evidence type="ECO:0000256" key="1">
    <source>
        <dbReference type="SAM" id="Phobius"/>
    </source>
</evidence>
<protein>
    <recommendedName>
        <fullName evidence="4">Adropin</fullName>
    </recommendedName>
</protein>
<keyword evidence="1" id="KW-0472">Membrane</keyword>
<keyword evidence="3" id="KW-1185">Reference proteome</keyword>
<reference evidence="2" key="5">
    <citation type="submission" date="2025-09" db="UniProtKB">
        <authorList>
            <consortium name="Ensembl"/>
        </authorList>
    </citation>
    <scope>IDENTIFICATION</scope>
</reference>
<sequence>MDTEPRTGLSPAAVVAIVCNSVTAVLIFILFLILCKACKVPSCPEKAPVLIESQEKQKVEQKYLSNAA</sequence>
<accession>A0A4W4GFF5</accession>
<keyword evidence="1" id="KW-1133">Transmembrane helix</keyword>
<reference evidence="2" key="4">
    <citation type="submission" date="2025-08" db="UniProtKB">
        <authorList>
            <consortium name="Ensembl"/>
        </authorList>
    </citation>
    <scope>IDENTIFICATION</scope>
</reference>
<dbReference type="STRING" id="8005.ENSEEEP00000035081"/>
<organism evidence="2 3">
    <name type="scientific">Electrophorus electricus</name>
    <name type="common">Electric eel</name>
    <name type="synonym">Gymnotus electricus</name>
    <dbReference type="NCBI Taxonomy" id="8005"/>
    <lineage>
        <taxon>Eukaryota</taxon>
        <taxon>Metazoa</taxon>
        <taxon>Chordata</taxon>
        <taxon>Craniata</taxon>
        <taxon>Vertebrata</taxon>
        <taxon>Euteleostomi</taxon>
        <taxon>Actinopterygii</taxon>
        <taxon>Neopterygii</taxon>
        <taxon>Teleostei</taxon>
        <taxon>Ostariophysi</taxon>
        <taxon>Gymnotiformes</taxon>
        <taxon>Gymnotoidei</taxon>
        <taxon>Gymnotidae</taxon>
        <taxon>Electrophorus</taxon>
    </lineage>
</organism>
<evidence type="ECO:0008006" key="4">
    <source>
        <dbReference type="Google" id="ProtNLM"/>
    </source>
</evidence>
<name>A0A4W4GFF5_ELEEL</name>